<dbReference type="Pfam" id="PF19777">
    <property type="entry name" value="DUF6263"/>
    <property type="match status" value="1"/>
</dbReference>
<organism evidence="2 3">
    <name type="scientific">Moheibacter sediminis</name>
    <dbReference type="NCBI Taxonomy" id="1434700"/>
    <lineage>
        <taxon>Bacteria</taxon>
        <taxon>Pseudomonadati</taxon>
        <taxon>Bacteroidota</taxon>
        <taxon>Flavobacteriia</taxon>
        <taxon>Flavobacteriales</taxon>
        <taxon>Weeksellaceae</taxon>
        <taxon>Moheibacter</taxon>
    </lineage>
</organism>
<accession>A0A1W1ZC07</accession>
<sequence length="351" mass="38833">MKKSLIILAAFALIASCKKENEKVVGTNENGEKLVVNEAGDTVVFSTENVKEIPNEEAALQKAEDGTYTFRYNLKKGETYPFSLKINTNQSLSDGTQSQKMTSSRTTDVSYFVEDVVDNKFKLKATFKAFSEEFTSPEGEKMFYNTGSTQPADKDIAQSWKIYKAITGETFQMEVDNKGKVLNVKGLDKVSSSVQSKLKNDFTAEEQKMIGELLKGTLNSEFIKMQFEETLNIFPDKSMKIGENWEDSQNISEGPIKGTNKVTRTFKSIDGNIATITVDGVQNVNGKETQQGVTMSMSNNATLKGSIDLDLGSGWIKKVDLTKSETVKQTMEGQGQKKTMTQTSTTKTSVN</sequence>
<feature type="region of interest" description="Disordered" evidence="1">
    <location>
        <begin position="327"/>
        <end position="351"/>
    </location>
</feature>
<dbReference type="Proteomes" id="UP000192393">
    <property type="component" value="Unassembled WGS sequence"/>
</dbReference>
<protein>
    <recommendedName>
        <fullName evidence="4">Lipoprotein</fullName>
    </recommendedName>
</protein>
<dbReference type="AlphaFoldDB" id="A0A1W1ZC07"/>
<dbReference type="PROSITE" id="PS51257">
    <property type="entry name" value="PROKAR_LIPOPROTEIN"/>
    <property type="match status" value="1"/>
</dbReference>
<reference evidence="2 3" key="1">
    <citation type="submission" date="2017-04" db="EMBL/GenBank/DDBJ databases">
        <authorList>
            <person name="Afonso C.L."/>
            <person name="Miller P.J."/>
            <person name="Scott M.A."/>
            <person name="Spackman E."/>
            <person name="Goraichik I."/>
            <person name="Dimitrov K.M."/>
            <person name="Suarez D.L."/>
            <person name="Swayne D.E."/>
        </authorList>
    </citation>
    <scope>NUCLEOTIDE SEQUENCE [LARGE SCALE GENOMIC DNA]</scope>
    <source>
        <strain evidence="2 3">CGMCC 1.12708</strain>
    </source>
</reference>
<proteinExistence type="predicted"/>
<dbReference type="STRING" id="1434700.SAMN06296427_102356"/>
<keyword evidence="3" id="KW-1185">Reference proteome</keyword>
<evidence type="ECO:0000313" key="2">
    <source>
        <dbReference type="EMBL" id="SMC45751.1"/>
    </source>
</evidence>
<dbReference type="OrthoDB" id="1143169at2"/>
<evidence type="ECO:0000256" key="1">
    <source>
        <dbReference type="SAM" id="MobiDB-lite"/>
    </source>
</evidence>
<gene>
    <name evidence="2" type="ORF">SAMN06296427_102356</name>
</gene>
<evidence type="ECO:0008006" key="4">
    <source>
        <dbReference type="Google" id="ProtNLM"/>
    </source>
</evidence>
<dbReference type="InterPro" id="IPR046230">
    <property type="entry name" value="DUF6263"/>
</dbReference>
<name>A0A1W1ZC07_9FLAO</name>
<evidence type="ECO:0000313" key="3">
    <source>
        <dbReference type="Proteomes" id="UP000192393"/>
    </source>
</evidence>
<dbReference type="EMBL" id="FWXS01000002">
    <property type="protein sequence ID" value="SMC45751.1"/>
    <property type="molecule type" value="Genomic_DNA"/>
</dbReference>
<feature type="compositionally biased region" description="Low complexity" evidence="1">
    <location>
        <begin position="333"/>
        <end position="351"/>
    </location>
</feature>
<dbReference type="RefSeq" id="WP_084016505.1">
    <property type="nucleotide sequence ID" value="NZ_FWXS01000002.1"/>
</dbReference>